<name>A0A0F9IRS8_9ZZZZ</name>
<dbReference type="Gene3D" id="2.60.120.200">
    <property type="match status" value="1"/>
</dbReference>
<gene>
    <name evidence="1" type="ORF">LCGC14_1545600</name>
</gene>
<proteinExistence type="predicted"/>
<sequence>MQTRRYKDIGITISTIPANTVFTVETATDTLYYVNIALDDIYKTDDKGATNSQIYNGSNKIVSLWLDRDNELLYFLEWVLVGGGVGNVIAKYIDLSNDNITTIGTYDNTGADNLIDTADILLASSGLIFLIVTGADNVRIVHWGGAAWVEDDQYAGASDPPIGFATKISDTVFYFMIEDGGVEGRMMSYNHGTTTLTALTSDPNGIFPALGLRGITYDGSNIFSMVLDDSGTNTLFKFNISGNSFTELSTYNIALQLDRFNIGTVPNEFEKAFGVSNEIVYEIKPNRGGVVQLQDISALSDANIKVITDNFVINIEGDIFEFTDVSSEIDEIEYTNGIIGIPQVGFFIAHPDHQANWNKGNSIKIYDQFDILEFWGIIKDKNRDDRGFYKFDIDAFSNEIYRVQYDNDYSADDLDTKQKDIIDNACDFCYRSSSIVGTTTTFDYKYKRAIAYLFYLGRFLERQIPFIEPDGLIHTEAHDGQTKQAQFYGATHNFKDDTDGAEPTGWTIVDGTNCETTIISSLDGHRKVLQLYDNNAVDQSCFATSPTWTAVADDPLEYWVRIDTITSNRFYLTVYEGATELMIVFISTDDLRYYDGANKDIKLNCIVANTWHHIKIIPDDSANTYDVYFDGILEGNDLAYINNSTTGYTGIRFNTRGGEALTGWVDAIGRGSDPAYTVGDNSVGWELSNHWQNAHFIDIPDIRDIQPGYFEGNTGITRATVRYKDNTLSTKPTIPSSGETEEEQLKGILPLEEFGDPKIEGSTEADQIATNLHAIFSLDTVYLTLFVEGQGFMQPGRTLEIQSSDQITVAKNDYVILQYTRDPKNDRYYNIILSDNIVLPTEFKTLHDTSPKQLRTALVRSFENQANMNLGYATEDADLTFIFGRALIDSRFATMMTISNRAMSTQDQYAFGQTSSGSTYINAPTGQLIHLHINDIMKMS</sequence>
<dbReference type="AlphaFoldDB" id="A0A0F9IRS8"/>
<dbReference type="EMBL" id="LAZR01011746">
    <property type="protein sequence ID" value="KKM60068.1"/>
    <property type="molecule type" value="Genomic_DNA"/>
</dbReference>
<reference evidence="1" key="1">
    <citation type="journal article" date="2015" name="Nature">
        <title>Complex archaea that bridge the gap between prokaryotes and eukaryotes.</title>
        <authorList>
            <person name="Spang A."/>
            <person name="Saw J.H."/>
            <person name="Jorgensen S.L."/>
            <person name="Zaremba-Niedzwiedzka K."/>
            <person name="Martijn J."/>
            <person name="Lind A.E."/>
            <person name="van Eijk R."/>
            <person name="Schleper C."/>
            <person name="Guy L."/>
            <person name="Ettema T.J."/>
        </authorList>
    </citation>
    <scope>NUCLEOTIDE SEQUENCE</scope>
</reference>
<dbReference type="SUPFAM" id="SSF49899">
    <property type="entry name" value="Concanavalin A-like lectins/glucanases"/>
    <property type="match status" value="1"/>
</dbReference>
<protein>
    <submittedName>
        <fullName evidence="1">Uncharacterized protein</fullName>
    </submittedName>
</protein>
<accession>A0A0F9IRS8</accession>
<organism evidence="1">
    <name type="scientific">marine sediment metagenome</name>
    <dbReference type="NCBI Taxonomy" id="412755"/>
    <lineage>
        <taxon>unclassified sequences</taxon>
        <taxon>metagenomes</taxon>
        <taxon>ecological metagenomes</taxon>
    </lineage>
</organism>
<comment type="caution">
    <text evidence="1">The sequence shown here is derived from an EMBL/GenBank/DDBJ whole genome shotgun (WGS) entry which is preliminary data.</text>
</comment>
<feature type="non-terminal residue" evidence="1">
    <location>
        <position position="940"/>
    </location>
</feature>
<evidence type="ECO:0000313" key="1">
    <source>
        <dbReference type="EMBL" id="KKM60068.1"/>
    </source>
</evidence>
<dbReference type="InterPro" id="IPR013320">
    <property type="entry name" value="ConA-like_dom_sf"/>
</dbReference>